<evidence type="ECO:0000256" key="7">
    <source>
        <dbReference type="ARBA" id="ARBA00023242"/>
    </source>
</evidence>
<evidence type="ECO:0000313" key="10">
    <source>
        <dbReference type="EMBL" id="GMM57066.1"/>
    </source>
</evidence>
<protein>
    <submittedName>
        <fullName evidence="10">U2 snRNP complex subunit</fullName>
    </submittedName>
</protein>
<feature type="compositionally biased region" description="Polar residues" evidence="8">
    <location>
        <begin position="12"/>
        <end position="31"/>
    </location>
</feature>
<dbReference type="GO" id="GO:0005681">
    <property type="term" value="C:spliceosomal complex"/>
    <property type="evidence" value="ECO:0007669"/>
    <property type="project" value="UniProtKB-KW"/>
</dbReference>
<dbReference type="GO" id="GO:0003729">
    <property type="term" value="F:mRNA binding"/>
    <property type="evidence" value="ECO:0007669"/>
    <property type="project" value="InterPro"/>
</dbReference>
<evidence type="ECO:0000256" key="1">
    <source>
        <dbReference type="ARBA" id="ARBA00004123"/>
    </source>
</evidence>
<accession>A0AAV5S0X5</accession>
<keyword evidence="11" id="KW-1185">Reference proteome</keyword>
<keyword evidence="6" id="KW-0508">mRNA splicing</keyword>
<evidence type="ECO:0000256" key="2">
    <source>
        <dbReference type="ARBA" id="ARBA00005754"/>
    </source>
</evidence>
<dbReference type="PANTHER" id="PTHR12097">
    <property type="entry name" value="SPLICING FACTOR 3B, SUBUNIT 1-RELATED"/>
    <property type="match status" value="1"/>
</dbReference>
<reference evidence="10 11" key="1">
    <citation type="journal article" date="2023" name="Elife">
        <title>Identification of key yeast species and microbe-microbe interactions impacting larval growth of Drosophila in the wild.</title>
        <authorList>
            <person name="Mure A."/>
            <person name="Sugiura Y."/>
            <person name="Maeda R."/>
            <person name="Honda K."/>
            <person name="Sakurai N."/>
            <person name="Takahashi Y."/>
            <person name="Watada M."/>
            <person name="Katoh T."/>
            <person name="Gotoh A."/>
            <person name="Gotoh Y."/>
            <person name="Taniguchi I."/>
            <person name="Nakamura K."/>
            <person name="Hayashi T."/>
            <person name="Katayama T."/>
            <person name="Uemura T."/>
            <person name="Hattori Y."/>
        </authorList>
    </citation>
    <scope>NUCLEOTIDE SEQUENCE [LARGE SCALE GENOMIC DNA]</scope>
    <source>
        <strain evidence="10 11">KH-74</strain>
    </source>
</reference>
<organism evidence="10 11">
    <name type="scientific">Maudiozyma humilis</name>
    <name type="common">Sour dough yeast</name>
    <name type="synonym">Kazachstania humilis</name>
    <dbReference type="NCBI Taxonomy" id="51915"/>
    <lineage>
        <taxon>Eukaryota</taxon>
        <taxon>Fungi</taxon>
        <taxon>Dikarya</taxon>
        <taxon>Ascomycota</taxon>
        <taxon>Saccharomycotina</taxon>
        <taxon>Saccharomycetes</taxon>
        <taxon>Saccharomycetales</taxon>
        <taxon>Saccharomycetaceae</taxon>
        <taxon>Maudiozyma</taxon>
    </lineage>
</organism>
<keyword evidence="5" id="KW-0677">Repeat</keyword>
<evidence type="ECO:0000256" key="6">
    <source>
        <dbReference type="ARBA" id="ARBA00023187"/>
    </source>
</evidence>
<dbReference type="InterPro" id="IPR011989">
    <property type="entry name" value="ARM-like"/>
</dbReference>
<dbReference type="Proteomes" id="UP001377567">
    <property type="component" value="Unassembled WGS sequence"/>
</dbReference>
<evidence type="ECO:0000256" key="8">
    <source>
        <dbReference type="SAM" id="MobiDB-lite"/>
    </source>
</evidence>
<evidence type="ECO:0000256" key="3">
    <source>
        <dbReference type="ARBA" id="ARBA00022664"/>
    </source>
</evidence>
<comment type="caution">
    <text evidence="10">The sequence shown here is derived from an EMBL/GenBank/DDBJ whole genome shotgun (WGS) entry which is preliminary data.</text>
</comment>
<evidence type="ECO:0000256" key="4">
    <source>
        <dbReference type="ARBA" id="ARBA00022728"/>
    </source>
</evidence>
<dbReference type="SUPFAM" id="SSF48371">
    <property type="entry name" value="ARM repeat"/>
    <property type="match status" value="1"/>
</dbReference>
<dbReference type="Gene3D" id="1.25.10.10">
    <property type="entry name" value="Leucine-rich Repeat Variant"/>
    <property type="match status" value="3"/>
</dbReference>
<evidence type="ECO:0000256" key="5">
    <source>
        <dbReference type="ARBA" id="ARBA00022737"/>
    </source>
</evidence>
<feature type="region of interest" description="Disordered" evidence="8">
    <location>
        <begin position="50"/>
        <end position="96"/>
    </location>
</feature>
<name>A0AAV5S0X5_MAUHU</name>
<keyword evidence="7" id="KW-0539">Nucleus</keyword>
<keyword evidence="3" id="KW-0507">mRNA processing</keyword>
<dbReference type="Pfam" id="PF22646">
    <property type="entry name" value="PPP2R1A-like_HEAT"/>
    <property type="match status" value="1"/>
</dbReference>
<feature type="domain" description="Phosphatase PP2A regulatory subunit A/Splicing factor 3B subunit 1-like HEAT repeat" evidence="9">
    <location>
        <begin position="748"/>
        <end position="823"/>
    </location>
</feature>
<dbReference type="InterPro" id="IPR016024">
    <property type="entry name" value="ARM-type_fold"/>
</dbReference>
<feature type="region of interest" description="Disordered" evidence="8">
    <location>
        <begin position="1"/>
        <end position="37"/>
    </location>
</feature>
<dbReference type="InterPro" id="IPR054573">
    <property type="entry name" value="PP2A/SF3B1-like_HEAT"/>
</dbReference>
<keyword evidence="4" id="KW-0747">Spliceosome</keyword>
<feature type="compositionally biased region" description="Basic and acidic residues" evidence="8">
    <location>
        <begin position="50"/>
        <end position="89"/>
    </location>
</feature>
<dbReference type="AlphaFoldDB" id="A0AAV5S0X5"/>
<dbReference type="InterPro" id="IPR038737">
    <property type="entry name" value="SF3b_su1-like"/>
</dbReference>
<comment type="subcellular location">
    <subcellularLocation>
        <location evidence="1">Nucleus</location>
    </subcellularLocation>
</comment>
<sequence length="963" mass="109168">MSSRKDKHQVGGTFSISQDLKNSIANEQISESGEGEMDVLQKRMQERAVYNREDDYHKQRLGNKNDKKSLKRGIENGDSLNRESKELVKRQRHSNNTMQTYTIPQDTRADFEEMKDLEEIPEGQDLRYFKPSDKLHFALVVNNDATDELSPEDQKKRRYLQLLLRIKNGSTQVRRESTKQLVDKCETFGPQLVFDCTLPILLDRELEDQERHLLIKLTDRLLYKFGQSAAPFSKNILDIMGPLLIDTDPLVRSTGREVITNLASATGLLSMLKAIRPDMETEDEYARNIAARVLAVIARPLGIKDIISFINAACHSRNSWRSRHTGIKAIGQLSLTLGISQLPFLNSMLHCIVDGLEDEHVPIRSLTANTIATLAENSFPYGIESFNIILEPLWKGLKRHRGRILASFVKCLASIIPLMDAEYAGYYTEELFRIIKREFNSPDEDLKKAVLVVLQKCCPVETVTPKYLREEIGPMFFKNYWNRRVALDKQMNKLVTYTTVIISEKMGSAYIVEQLLGPLRDDSEPFRIMAIHTVDRVIKAVGSVELNERLETRLIDALLIAFQDQKNDDQVIFKCIGTVATSLGIRMKPFLSPIISTILNQLKHKDTIVRQNAADLCNILIPVLKTCGEEDMVNKLNIILYESLGEAYPDVLGSIIRVMSTIIATMDIATIQPPVNQILPTLTPILRNNHKKVQLYTIEMIGRIASRAPEFVAPKEWLRICFQLLELLKSPNKKTRIAANATFGDIAKAVGPQDVIVVLLDNLKVQERQLRVCTAVAIGIVAKVCGPFTVLPAMMNEYKTPDTNVQNGILKAMTFMFEYIGSISQDYTYITVPLLEDALIDRDLVHRQTAATVVKEIALHSIGSAHEDAFIHLLNLLIPNIFETSPHVISRILEGLEALCYAVGPGIFMNYVWAGLFHPARTVRRAYWKLYNAVYIEHCDALVPNYPSLPDEEDRIEELDWIL</sequence>
<evidence type="ECO:0000313" key="11">
    <source>
        <dbReference type="Proteomes" id="UP001377567"/>
    </source>
</evidence>
<dbReference type="EMBL" id="BTGD01000011">
    <property type="protein sequence ID" value="GMM57066.1"/>
    <property type="molecule type" value="Genomic_DNA"/>
</dbReference>
<comment type="similarity">
    <text evidence="2">Belongs to the SF3B1 family.</text>
</comment>
<proteinExistence type="inferred from homology"/>
<dbReference type="GO" id="GO:0000245">
    <property type="term" value="P:spliceosomal complex assembly"/>
    <property type="evidence" value="ECO:0007669"/>
    <property type="project" value="InterPro"/>
</dbReference>
<gene>
    <name evidence="10" type="ORF">DAKH74_036820</name>
</gene>
<evidence type="ECO:0000259" key="9">
    <source>
        <dbReference type="Pfam" id="PF22646"/>
    </source>
</evidence>